<dbReference type="HAMAP" id="MF_00472">
    <property type="entry name" value="UbiG"/>
    <property type="match status" value="1"/>
</dbReference>
<reference evidence="7" key="1">
    <citation type="journal article" date="2019" name="Int. J. Syst. Evol. Microbiol.">
        <title>The Global Catalogue of Microorganisms (GCM) 10K type strain sequencing project: providing services to taxonomists for standard genome sequencing and annotation.</title>
        <authorList>
            <consortium name="The Broad Institute Genomics Platform"/>
            <consortium name="The Broad Institute Genome Sequencing Center for Infectious Disease"/>
            <person name="Wu L."/>
            <person name="Ma J."/>
        </authorList>
    </citation>
    <scope>NUCLEOTIDE SEQUENCE [LARGE SCALE GENOMIC DNA]</scope>
    <source>
        <strain evidence="7">CECT 7131</strain>
    </source>
</reference>
<protein>
    <recommendedName>
        <fullName evidence="5">Ubiquinone biosynthesis O-methyltransferase</fullName>
    </recommendedName>
    <alternativeName>
        <fullName evidence="5">2-polyprenyl-6-hydroxyphenol methylase</fullName>
        <ecNumber evidence="5">2.1.1.222</ecNumber>
    </alternativeName>
    <alternativeName>
        <fullName evidence="5">3-demethylubiquinone 3-O-methyltransferase</fullName>
        <ecNumber evidence="5">2.1.1.64</ecNumber>
    </alternativeName>
</protein>
<feature type="binding site" evidence="5">
    <location>
        <position position="70"/>
    </location>
    <ligand>
        <name>S-adenosyl-L-methionine</name>
        <dbReference type="ChEBI" id="CHEBI:59789"/>
    </ligand>
</feature>
<comment type="caution">
    <text evidence="6">The sequence shown here is derived from an EMBL/GenBank/DDBJ whole genome shotgun (WGS) entry which is preliminary data.</text>
</comment>
<dbReference type="EC" id="2.1.1.222" evidence="5"/>
<dbReference type="CDD" id="cd02440">
    <property type="entry name" value="AdoMet_MTases"/>
    <property type="match status" value="1"/>
</dbReference>
<dbReference type="RefSeq" id="WP_290318675.1">
    <property type="nucleotide sequence ID" value="NZ_JAUFPN010000182.1"/>
</dbReference>
<comment type="function">
    <text evidence="5">O-methyltransferase that catalyzes the 2 O-methylation steps in the ubiquinone biosynthetic pathway.</text>
</comment>
<dbReference type="Gene3D" id="3.40.50.150">
    <property type="entry name" value="Vaccinia Virus protein VP39"/>
    <property type="match status" value="1"/>
</dbReference>
<evidence type="ECO:0000256" key="2">
    <source>
        <dbReference type="ARBA" id="ARBA00022679"/>
    </source>
</evidence>
<comment type="similarity">
    <text evidence="5">Belongs to the methyltransferase superfamily. UbiG/COQ3 family.</text>
</comment>
<dbReference type="PANTHER" id="PTHR43464:SF19">
    <property type="entry name" value="UBIQUINONE BIOSYNTHESIS O-METHYLTRANSFERASE, MITOCHONDRIAL"/>
    <property type="match status" value="1"/>
</dbReference>
<feature type="binding site" evidence="5">
    <location>
        <position position="135"/>
    </location>
    <ligand>
        <name>S-adenosyl-L-methionine</name>
        <dbReference type="ChEBI" id="CHEBI:59789"/>
    </ligand>
</feature>
<keyword evidence="1 5" id="KW-0489">Methyltransferase</keyword>
<dbReference type="SUPFAM" id="SSF53335">
    <property type="entry name" value="S-adenosyl-L-methionine-dependent methyltransferases"/>
    <property type="match status" value="1"/>
</dbReference>
<evidence type="ECO:0000256" key="3">
    <source>
        <dbReference type="ARBA" id="ARBA00022688"/>
    </source>
</evidence>
<dbReference type="Proteomes" id="UP001529369">
    <property type="component" value="Unassembled WGS sequence"/>
</dbReference>
<dbReference type="PANTHER" id="PTHR43464">
    <property type="entry name" value="METHYLTRANSFERASE"/>
    <property type="match status" value="1"/>
</dbReference>
<evidence type="ECO:0000313" key="7">
    <source>
        <dbReference type="Proteomes" id="UP001529369"/>
    </source>
</evidence>
<dbReference type="GO" id="GO:0032259">
    <property type="term" value="P:methylation"/>
    <property type="evidence" value="ECO:0007669"/>
    <property type="project" value="UniProtKB-KW"/>
</dbReference>
<dbReference type="InterPro" id="IPR029063">
    <property type="entry name" value="SAM-dependent_MTases_sf"/>
</dbReference>
<proteinExistence type="inferred from homology"/>
<dbReference type="InterPro" id="IPR010233">
    <property type="entry name" value="UbiG_MeTrfase"/>
</dbReference>
<keyword evidence="3 5" id="KW-0831">Ubiquinone biosynthesis</keyword>
<gene>
    <name evidence="5 6" type="primary">ubiG</name>
    <name evidence="6" type="ORF">QWZ14_20290</name>
</gene>
<organism evidence="6 7">
    <name type="scientific">Paeniroseomonas aquatica</name>
    <dbReference type="NCBI Taxonomy" id="373043"/>
    <lineage>
        <taxon>Bacteria</taxon>
        <taxon>Pseudomonadati</taxon>
        <taxon>Pseudomonadota</taxon>
        <taxon>Alphaproteobacteria</taxon>
        <taxon>Acetobacterales</taxon>
        <taxon>Acetobacteraceae</taxon>
        <taxon>Paeniroseomonas</taxon>
    </lineage>
</organism>
<comment type="catalytic activity">
    <reaction evidence="5">
        <text>a 3-(all-trans-polyprenyl)benzene-1,2-diol + S-adenosyl-L-methionine = a 2-methoxy-6-(all-trans-polyprenyl)phenol + S-adenosyl-L-homocysteine + H(+)</text>
        <dbReference type="Rhea" id="RHEA:31411"/>
        <dbReference type="Rhea" id="RHEA-COMP:9550"/>
        <dbReference type="Rhea" id="RHEA-COMP:9551"/>
        <dbReference type="ChEBI" id="CHEBI:15378"/>
        <dbReference type="ChEBI" id="CHEBI:57856"/>
        <dbReference type="ChEBI" id="CHEBI:59789"/>
        <dbReference type="ChEBI" id="CHEBI:62729"/>
        <dbReference type="ChEBI" id="CHEBI:62731"/>
        <dbReference type="EC" id="2.1.1.222"/>
    </reaction>
</comment>
<dbReference type="GO" id="GO:0061542">
    <property type="term" value="F:3-demethylubiquinol 3-O-methyltransferase activity"/>
    <property type="evidence" value="ECO:0007669"/>
    <property type="project" value="UniProtKB-EC"/>
</dbReference>
<feature type="binding site" evidence="5">
    <location>
        <position position="91"/>
    </location>
    <ligand>
        <name>S-adenosyl-L-methionine</name>
        <dbReference type="ChEBI" id="CHEBI:59789"/>
    </ligand>
</feature>
<dbReference type="NCBIfam" id="TIGR01983">
    <property type="entry name" value="UbiG"/>
    <property type="match status" value="1"/>
</dbReference>
<evidence type="ECO:0000256" key="4">
    <source>
        <dbReference type="ARBA" id="ARBA00022691"/>
    </source>
</evidence>
<feature type="binding site" evidence="5">
    <location>
        <position position="39"/>
    </location>
    <ligand>
        <name>S-adenosyl-L-methionine</name>
        <dbReference type="ChEBI" id="CHEBI:59789"/>
    </ligand>
</feature>
<evidence type="ECO:0000313" key="6">
    <source>
        <dbReference type="EMBL" id="MDN3566721.1"/>
    </source>
</evidence>
<dbReference type="Pfam" id="PF13489">
    <property type="entry name" value="Methyltransf_23"/>
    <property type="match status" value="1"/>
</dbReference>
<name>A0ABT8AAE1_9PROT</name>
<keyword evidence="4 5" id="KW-0949">S-adenosyl-L-methionine</keyword>
<accession>A0ABT8AAE1</accession>
<keyword evidence="2 5" id="KW-0808">Transferase</keyword>
<dbReference type="EMBL" id="JAUFPN010000182">
    <property type="protein sequence ID" value="MDN3566721.1"/>
    <property type="molecule type" value="Genomic_DNA"/>
</dbReference>
<comment type="pathway">
    <text evidence="5">Cofactor biosynthesis; ubiquinone biosynthesis.</text>
</comment>
<comment type="catalytic activity">
    <reaction evidence="5">
        <text>a 3-demethylubiquinol + S-adenosyl-L-methionine = a ubiquinol + S-adenosyl-L-homocysteine + H(+)</text>
        <dbReference type="Rhea" id="RHEA:44380"/>
        <dbReference type="Rhea" id="RHEA-COMP:9566"/>
        <dbReference type="Rhea" id="RHEA-COMP:10914"/>
        <dbReference type="ChEBI" id="CHEBI:15378"/>
        <dbReference type="ChEBI" id="CHEBI:17976"/>
        <dbReference type="ChEBI" id="CHEBI:57856"/>
        <dbReference type="ChEBI" id="CHEBI:59789"/>
        <dbReference type="ChEBI" id="CHEBI:84422"/>
        <dbReference type="EC" id="2.1.1.64"/>
    </reaction>
</comment>
<sequence>MPATGTAIDAEIAKFDGLAARWWDPKGPMAPLHAMNPARCGWIVARLARLHGRDPAGPAPLAGLRVLDVGCGAGLASEALARAGAQVTGLDAAATALAVARAHAAAAGLAILYRQGMPEGLLAEGGPRFDAVVALEVIEHVADREAFCRHLAALMAPGGAVFVSTLNRTSRSFVMAKIGAEYLLRLLPVGTHDWRMFVRPAELGAELRAAGLRVSDITGLIRDARGGWSTGRDVGVNYLVMAR</sequence>
<evidence type="ECO:0000256" key="1">
    <source>
        <dbReference type="ARBA" id="ARBA00022603"/>
    </source>
</evidence>
<dbReference type="GO" id="GO:0102208">
    <property type="term" value="F:2-polyprenyl-6-hydroxyphenol methylase activity"/>
    <property type="evidence" value="ECO:0007669"/>
    <property type="project" value="UniProtKB-EC"/>
</dbReference>
<dbReference type="EC" id="2.1.1.64" evidence="5"/>
<keyword evidence="7" id="KW-1185">Reference proteome</keyword>
<evidence type="ECO:0000256" key="5">
    <source>
        <dbReference type="HAMAP-Rule" id="MF_00472"/>
    </source>
</evidence>